<evidence type="ECO:0000313" key="3">
    <source>
        <dbReference type="Proteomes" id="UP000664857"/>
    </source>
</evidence>
<organism evidence="2 3">
    <name type="scientific">Candidatus Vagococcus giribetii</name>
    <dbReference type="NCBI Taxonomy" id="2230876"/>
    <lineage>
        <taxon>Bacteria</taxon>
        <taxon>Bacillati</taxon>
        <taxon>Bacillota</taxon>
        <taxon>Bacilli</taxon>
        <taxon>Lactobacillales</taxon>
        <taxon>Enterococcaceae</taxon>
        <taxon>Vagococcus</taxon>
    </lineage>
</organism>
<dbReference type="Gene3D" id="1.10.10.10">
    <property type="entry name" value="Winged helix-like DNA-binding domain superfamily/Winged helix DNA-binding domain"/>
    <property type="match status" value="1"/>
</dbReference>
<accession>A0ABS3HS85</accession>
<dbReference type="SUPFAM" id="SSF46785">
    <property type="entry name" value="Winged helix' DNA-binding domain"/>
    <property type="match status" value="1"/>
</dbReference>
<dbReference type="InterPro" id="IPR005149">
    <property type="entry name" value="Tscrpt_reg_PadR_N"/>
</dbReference>
<sequence length="105" mass="12065">MDEPLTDSSYLILLALLKPKHGYAIMKDISDITNERVSIGPASMYTILKKLLKSDLIALEQDDDRKKVYLITDLGINKLEEEVERRKLFYLAGERLLEEKRGSHS</sequence>
<dbReference type="PANTHER" id="PTHR33169:SF13">
    <property type="entry name" value="PADR-FAMILY TRANSCRIPTIONAL REGULATOR"/>
    <property type="match status" value="1"/>
</dbReference>
<protein>
    <submittedName>
        <fullName evidence="2">Helix-turn-helix transcriptional regulator</fullName>
    </submittedName>
</protein>
<dbReference type="InterPro" id="IPR052509">
    <property type="entry name" value="Metal_resp_DNA-bind_regulator"/>
</dbReference>
<dbReference type="PANTHER" id="PTHR33169">
    <property type="entry name" value="PADR-FAMILY TRANSCRIPTIONAL REGULATOR"/>
    <property type="match status" value="1"/>
</dbReference>
<keyword evidence="3" id="KW-1185">Reference proteome</keyword>
<evidence type="ECO:0000259" key="1">
    <source>
        <dbReference type="Pfam" id="PF03551"/>
    </source>
</evidence>
<evidence type="ECO:0000313" key="2">
    <source>
        <dbReference type="EMBL" id="MBO0476623.1"/>
    </source>
</evidence>
<dbReference type="Pfam" id="PF03551">
    <property type="entry name" value="PadR"/>
    <property type="match status" value="1"/>
</dbReference>
<dbReference type="EMBL" id="JAFLVX010000016">
    <property type="protein sequence ID" value="MBO0476623.1"/>
    <property type="molecule type" value="Genomic_DNA"/>
</dbReference>
<dbReference type="RefSeq" id="WP_206965800.1">
    <property type="nucleotide sequence ID" value="NZ_JAFLVX010000016.1"/>
</dbReference>
<feature type="domain" description="Transcription regulator PadR N-terminal" evidence="1">
    <location>
        <begin position="14"/>
        <end position="81"/>
    </location>
</feature>
<dbReference type="InterPro" id="IPR036388">
    <property type="entry name" value="WH-like_DNA-bd_sf"/>
</dbReference>
<name>A0ABS3HS85_9ENTE</name>
<gene>
    <name evidence="2" type="ORF">DOK76_06040</name>
</gene>
<reference evidence="2 3" key="1">
    <citation type="submission" date="2021-03" db="EMBL/GenBank/DDBJ databases">
        <title>Enterococcal diversity collection.</title>
        <authorList>
            <person name="Gilmore M.S."/>
            <person name="Schwartzman J."/>
            <person name="Van Tyne D."/>
            <person name="Martin M."/>
            <person name="Earl A.M."/>
            <person name="Manson A.L."/>
            <person name="Straub T."/>
            <person name="Salamzade R."/>
            <person name="Saavedra J."/>
            <person name="Lebreton F."/>
            <person name="Prichula J."/>
            <person name="Schaufler K."/>
            <person name="Gaca A."/>
            <person name="Sgardioli B."/>
            <person name="Wagenaar J."/>
            <person name="Strong T."/>
        </authorList>
    </citation>
    <scope>NUCLEOTIDE SEQUENCE [LARGE SCALE GENOMIC DNA]</scope>
    <source>
        <strain evidence="2 3">DIV0080</strain>
    </source>
</reference>
<dbReference type="Proteomes" id="UP000664857">
    <property type="component" value="Unassembled WGS sequence"/>
</dbReference>
<comment type="caution">
    <text evidence="2">The sequence shown here is derived from an EMBL/GenBank/DDBJ whole genome shotgun (WGS) entry which is preliminary data.</text>
</comment>
<dbReference type="InterPro" id="IPR036390">
    <property type="entry name" value="WH_DNA-bd_sf"/>
</dbReference>
<proteinExistence type="predicted"/>